<feature type="transmembrane region" description="Helical" evidence="1">
    <location>
        <begin position="42"/>
        <end position="65"/>
    </location>
</feature>
<dbReference type="GO" id="GO:0016780">
    <property type="term" value="F:phosphotransferase activity, for other substituted phosphate groups"/>
    <property type="evidence" value="ECO:0007669"/>
    <property type="project" value="InterPro"/>
</dbReference>
<feature type="transmembrane region" description="Helical" evidence="1">
    <location>
        <begin position="17"/>
        <end position="36"/>
    </location>
</feature>
<dbReference type="AlphaFoldDB" id="D5C4H5"/>
<feature type="transmembrane region" description="Helical" evidence="1">
    <location>
        <begin position="77"/>
        <end position="103"/>
    </location>
</feature>
<dbReference type="OrthoDB" id="5765416at2"/>
<keyword evidence="3" id="KW-1185">Reference proteome</keyword>
<dbReference type="KEGG" id="nhl:Nhal_2055"/>
<dbReference type="EMBL" id="CP001798">
    <property type="protein sequence ID" value="ADE15159.1"/>
    <property type="molecule type" value="Genomic_DNA"/>
</dbReference>
<evidence type="ECO:0008006" key="4">
    <source>
        <dbReference type="Google" id="ProtNLM"/>
    </source>
</evidence>
<evidence type="ECO:0000256" key="1">
    <source>
        <dbReference type="SAM" id="Phobius"/>
    </source>
</evidence>
<accession>D5C4H5</accession>
<dbReference type="Gene3D" id="1.20.120.1760">
    <property type="match status" value="1"/>
</dbReference>
<dbReference type="eggNOG" id="COG0558">
    <property type="taxonomic scope" value="Bacteria"/>
</dbReference>
<dbReference type="InterPro" id="IPR043130">
    <property type="entry name" value="CDP-OH_PTrfase_TM_dom"/>
</dbReference>
<keyword evidence="1" id="KW-0812">Transmembrane</keyword>
<organism evidence="2 3">
    <name type="scientific">Nitrosococcus halophilus (strain Nc4)</name>
    <dbReference type="NCBI Taxonomy" id="472759"/>
    <lineage>
        <taxon>Bacteria</taxon>
        <taxon>Pseudomonadati</taxon>
        <taxon>Pseudomonadota</taxon>
        <taxon>Gammaproteobacteria</taxon>
        <taxon>Chromatiales</taxon>
        <taxon>Chromatiaceae</taxon>
        <taxon>Nitrosococcus</taxon>
    </lineage>
</organism>
<dbReference type="GO" id="GO:0016020">
    <property type="term" value="C:membrane"/>
    <property type="evidence" value="ECO:0007669"/>
    <property type="project" value="InterPro"/>
</dbReference>
<protein>
    <recommendedName>
        <fullName evidence="4">CDP-alcohol phosphatidyltransferase</fullName>
    </recommendedName>
</protein>
<keyword evidence="1" id="KW-0472">Membrane</keyword>
<feature type="transmembrane region" description="Helical" evidence="1">
    <location>
        <begin position="136"/>
        <end position="158"/>
    </location>
</feature>
<evidence type="ECO:0000313" key="2">
    <source>
        <dbReference type="EMBL" id="ADE15159.1"/>
    </source>
</evidence>
<dbReference type="GO" id="GO:0008654">
    <property type="term" value="P:phospholipid biosynthetic process"/>
    <property type="evidence" value="ECO:0007669"/>
    <property type="project" value="InterPro"/>
</dbReference>
<dbReference type="STRING" id="472759.Nhal_2055"/>
<proteinExistence type="predicted"/>
<name>D5C4H5_NITHN</name>
<reference evidence="3" key="1">
    <citation type="submission" date="2010-04" db="EMBL/GenBank/DDBJ databases">
        <title>Complete genome sequence of Nitrosococcus halophilus Nc4, a salt-adapted, aerobic obligate ammonia-oxidizing sulfur purple bacterium.</title>
        <authorList>
            <consortium name="US DOE Joint Genome Institute"/>
            <person name="Campbell M.A."/>
            <person name="Malfatti S.A."/>
            <person name="Chain P.S.G."/>
            <person name="Heidelberg J.F."/>
            <person name="Ward B.B."/>
            <person name="Klotz M.G."/>
        </authorList>
    </citation>
    <scope>NUCLEOTIDE SEQUENCE [LARGE SCALE GENOMIC DNA]</scope>
    <source>
        <strain evidence="3">Nc4</strain>
    </source>
</reference>
<dbReference type="Proteomes" id="UP000001844">
    <property type="component" value="Chromosome"/>
</dbReference>
<dbReference type="InterPro" id="IPR000462">
    <property type="entry name" value="CDP-OH_P_trans"/>
</dbReference>
<keyword evidence="1" id="KW-1133">Transmembrane helix</keyword>
<gene>
    <name evidence="2" type="ordered locus">Nhal_2055</name>
</gene>
<sequence>MTEQHLDHSSRKIYRKFLIFQSSISILLLAVTAFYLQTVSSGYVFGIVLTILWVLGSHGFLAYSLRAWRTPADWATLFRFLVGIAGLIMASYGEAVWLILAMMSLASLGDWMDGRLAALYGETPQGAILDVETDQALVLMLAVLGITVGGVGVWLLLFPLYRYGYVLLLEIFAIPADDPKPKAGGNLRGRVVCAATQVALLGNLLLPLALPAKTLLSALALVFLTYSFADDMLYQFRGRFIHSFYSPKS</sequence>
<feature type="transmembrane region" description="Helical" evidence="1">
    <location>
        <begin position="215"/>
        <end position="234"/>
    </location>
</feature>
<dbReference type="HOGENOM" id="CLU_1128147_0_0_6"/>
<dbReference type="Pfam" id="PF01066">
    <property type="entry name" value="CDP-OH_P_transf"/>
    <property type="match status" value="1"/>
</dbReference>
<dbReference type="RefSeq" id="WP_013033024.1">
    <property type="nucleotide sequence ID" value="NC_013960.1"/>
</dbReference>
<evidence type="ECO:0000313" key="3">
    <source>
        <dbReference type="Proteomes" id="UP000001844"/>
    </source>
</evidence>